<dbReference type="OrthoDB" id="1519185at2759"/>
<dbReference type="Proteomes" id="UP000327013">
    <property type="component" value="Chromosome 7"/>
</dbReference>
<gene>
    <name evidence="3" type="ORF">FH972_018639</name>
</gene>
<dbReference type="Pfam" id="PF03478">
    <property type="entry name" value="Beta-prop_KIB1-4"/>
    <property type="match status" value="1"/>
</dbReference>
<dbReference type="SUPFAM" id="SSF81383">
    <property type="entry name" value="F-box domain"/>
    <property type="match status" value="1"/>
</dbReference>
<dbReference type="Gene3D" id="1.20.1280.50">
    <property type="match status" value="1"/>
</dbReference>
<dbReference type="InterPro" id="IPR005174">
    <property type="entry name" value="KIB1-4_b-propeller"/>
</dbReference>
<dbReference type="CDD" id="cd09917">
    <property type="entry name" value="F-box_SF"/>
    <property type="match status" value="1"/>
</dbReference>
<dbReference type="InterPro" id="IPR001810">
    <property type="entry name" value="F-box_dom"/>
</dbReference>
<dbReference type="InterPro" id="IPR036047">
    <property type="entry name" value="F-box-like_dom_sf"/>
</dbReference>
<evidence type="ECO:0000259" key="1">
    <source>
        <dbReference type="Pfam" id="PF00646"/>
    </source>
</evidence>
<dbReference type="Pfam" id="PF00646">
    <property type="entry name" value="F-box"/>
    <property type="match status" value="1"/>
</dbReference>
<feature type="domain" description="KIB1-4 beta-propeller" evidence="2">
    <location>
        <begin position="73"/>
        <end position="344"/>
    </location>
</feature>
<organism evidence="3 4">
    <name type="scientific">Carpinus fangiana</name>
    <dbReference type="NCBI Taxonomy" id="176857"/>
    <lineage>
        <taxon>Eukaryota</taxon>
        <taxon>Viridiplantae</taxon>
        <taxon>Streptophyta</taxon>
        <taxon>Embryophyta</taxon>
        <taxon>Tracheophyta</taxon>
        <taxon>Spermatophyta</taxon>
        <taxon>Magnoliopsida</taxon>
        <taxon>eudicotyledons</taxon>
        <taxon>Gunneridae</taxon>
        <taxon>Pentapetalae</taxon>
        <taxon>rosids</taxon>
        <taxon>fabids</taxon>
        <taxon>Fagales</taxon>
        <taxon>Betulaceae</taxon>
        <taxon>Carpinus</taxon>
    </lineage>
</organism>
<accession>A0A5N6RR59</accession>
<evidence type="ECO:0000313" key="4">
    <source>
        <dbReference type="Proteomes" id="UP000327013"/>
    </source>
</evidence>
<feature type="domain" description="F-box" evidence="1">
    <location>
        <begin position="11"/>
        <end position="48"/>
    </location>
</feature>
<name>A0A5N6RR59_9ROSI</name>
<dbReference type="PANTHER" id="PTHR44259:SF93">
    <property type="entry name" value="PROTEIN, PUTATIVE (DUF295)-RELATED"/>
    <property type="match status" value="1"/>
</dbReference>
<dbReference type="PANTHER" id="PTHR44259">
    <property type="entry name" value="OS07G0183000 PROTEIN-RELATED"/>
    <property type="match status" value="1"/>
</dbReference>
<dbReference type="EMBL" id="CM017327">
    <property type="protein sequence ID" value="KAE8100779.1"/>
    <property type="molecule type" value="Genomic_DNA"/>
</dbReference>
<evidence type="ECO:0000259" key="2">
    <source>
        <dbReference type="Pfam" id="PF03478"/>
    </source>
</evidence>
<keyword evidence="4" id="KW-1185">Reference proteome</keyword>
<proteinExistence type="predicted"/>
<reference evidence="3 4" key="1">
    <citation type="submission" date="2019-06" db="EMBL/GenBank/DDBJ databases">
        <title>A chromosomal-level reference genome of Carpinus fangiana (Coryloideae, Betulaceae).</title>
        <authorList>
            <person name="Yang X."/>
            <person name="Wang Z."/>
            <person name="Zhang L."/>
            <person name="Hao G."/>
            <person name="Liu J."/>
            <person name="Yang Y."/>
        </authorList>
    </citation>
    <scope>NUCLEOTIDE SEQUENCE [LARGE SCALE GENOMIC DNA]</scope>
    <source>
        <strain evidence="3">Cfa_2016G</strain>
        <tissue evidence="3">Leaf</tissue>
    </source>
</reference>
<protein>
    <submittedName>
        <fullName evidence="3">Uncharacterized protein</fullName>
    </submittedName>
</protein>
<sequence>MAISSTSEPDWSWLPTDLLHCVLHKLASPIDKVRFAAVCKSWGTQVKERPRQGTQIPMLLVPNKHNIYKARSLYSITDQTISDVNLPVPYNSRRCCGSSFGWLSFVTNTSSITLFNPFRNKKIRLPKLQKLRGYTTIGKQYTVEKVTLSSDPTTLEDSGCLVVAIYGEFNHLAFLKLGDESWTDVDYDLQLVLGDILYYKGQVLAIDHRGELLSIDVNTNIKKTLASRDFEYAPRTYLVETSVGDLLLVRRFFTSWPFGVDNQGMTGHFEVYKLVLDKESGRVVKWVEVKNIGDDALFLGNNYSISVLASAFSGCHPNSIYYTDDYIDTEPYYPNGPIDMGIFNLEDRSVRLHYKPNPSHKYMSPPIWILLPML</sequence>
<dbReference type="InterPro" id="IPR050942">
    <property type="entry name" value="F-box_BR-signaling"/>
</dbReference>
<dbReference type="AlphaFoldDB" id="A0A5N6RR59"/>
<evidence type="ECO:0000313" key="3">
    <source>
        <dbReference type="EMBL" id="KAE8100779.1"/>
    </source>
</evidence>